<dbReference type="AlphaFoldDB" id="A0AAV6NGI7"/>
<feature type="compositionally biased region" description="Polar residues" evidence="2">
    <location>
        <begin position="25"/>
        <end position="34"/>
    </location>
</feature>
<feature type="region of interest" description="Disordered" evidence="2">
    <location>
        <begin position="1"/>
        <end position="34"/>
    </location>
</feature>
<dbReference type="InterPro" id="IPR001878">
    <property type="entry name" value="Znf_CCHC"/>
</dbReference>
<keyword evidence="1" id="KW-0862">Zinc</keyword>
<dbReference type="PROSITE" id="PS50158">
    <property type="entry name" value="ZF_CCHC"/>
    <property type="match status" value="1"/>
</dbReference>
<dbReference type="Proteomes" id="UP000685013">
    <property type="component" value="Chromosome 6"/>
</dbReference>
<keyword evidence="1" id="KW-0863">Zinc-finger</keyword>
<dbReference type="Pfam" id="PF00098">
    <property type="entry name" value="zf-CCHC"/>
    <property type="match status" value="1"/>
</dbReference>
<comment type="caution">
    <text evidence="4">The sequence shown here is derived from an EMBL/GenBank/DDBJ whole genome shotgun (WGS) entry which is preliminary data.</text>
</comment>
<feature type="domain" description="CCHC-type" evidence="3">
    <location>
        <begin position="127"/>
        <end position="142"/>
    </location>
</feature>
<evidence type="ECO:0000256" key="2">
    <source>
        <dbReference type="SAM" id="MobiDB-lite"/>
    </source>
</evidence>
<evidence type="ECO:0000256" key="1">
    <source>
        <dbReference type="PROSITE-ProRule" id="PRU00047"/>
    </source>
</evidence>
<organism evidence="4 5">
    <name type="scientific">Cucurbita argyrosperma subsp. sororia</name>
    <dbReference type="NCBI Taxonomy" id="37648"/>
    <lineage>
        <taxon>Eukaryota</taxon>
        <taxon>Viridiplantae</taxon>
        <taxon>Streptophyta</taxon>
        <taxon>Embryophyta</taxon>
        <taxon>Tracheophyta</taxon>
        <taxon>Spermatophyta</taxon>
        <taxon>Magnoliopsida</taxon>
        <taxon>eudicotyledons</taxon>
        <taxon>Gunneridae</taxon>
        <taxon>Pentapetalae</taxon>
        <taxon>rosids</taxon>
        <taxon>fabids</taxon>
        <taxon>Cucurbitales</taxon>
        <taxon>Cucurbitaceae</taxon>
        <taxon>Cucurbiteae</taxon>
        <taxon>Cucurbita</taxon>
    </lineage>
</organism>
<evidence type="ECO:0000313" key="5">
    <source>
        <dbReference type="Proteomes" id="UP000685013"/>
    </source>
</evidence>
<sequence>MSNVDLGIEGQPIEGTAPAVAVPEPTSQSASRDQPTVVITLEALQSLIQTPIPSHVTLVPEAQVGVQVAIPPTISKELPSTAVVTEAPLRAVQRQVDRRSSLGDRKAVCGKCGLMQGGPCTAVNKTCYNCGKSDHLAKVCRNAKNPSVVCARGHSRRRRRSVECWRIASVSR</sequence>
<gene>
    <name evidence="4" type="ORF">SDJN03_10153</name>
</gene>
<accession>A0AAV6NGI7</accession>
<keyword evidence="1" id="KW-0479">Metal-binding</keyword>
<proteinExistence type="predicted"/>
<dbReference type="EMBL" id="JAGKQH010000006">
    <property type="protein sequence ID" value="KAG6596973.1"/>
    <property type="molecule type" value="Genomic_DNA"/>
</dbReference>
<reference evidence="4 5" key="1">
    <citation type="journal article" date="2021" name="Hortic Res">
        <title>The domestication of Cucurbita argyrosperma as revealed by the genome of its wild relative.</title>
        <authorList>
            <person name="Barrera-Redondo J."/>
            <person name="Sanchez-de la Vega G."/>
            <person name="Aguirre-Liguori J.A."/>
            <person name="Castellanos-Morales G."/>
            <person name="Gutierrez-Guerrero Y.T."/>
            <person name="Aguirre-Dugua X."/>
            <person name="Aguirre-Planter E."/>
            <person name="Tenaillon M.I."/>
            <person name="Lira-Saade R."/>
            <person name="Eguiarte L.E."/>
        </authorList>
    </citation>
    <scope>NUCLEOTIDE SEQUENCE [LARGE SCALE GENOMIC DNA]</scope>
    <source>
        <strain evidence="4">JBR-2021</strain>
    </source>
</reference>
<keyword evidence="5" id="KW-1185">Reference proteome</keyword>
<name>A0AAV6NGI7_9ROSI</name>
<feature type="non-terminal residue" evidence="4">
    <location>
        <position position="1"/>
    </location>
</feature>
<protein>
    <recommendedName>
        <fullName evidence="3">CCHC-type domain-containing protein</fullName>
    </recommendedName>
</protein>
<dbReference type="GO" id="GO:0008270">
    <property type="term" value="F:zinc ion binding"/>
    <property type="evidence" value="ECO:0007669"/>
    <property type="project" value="UniProtKB-KW"/>
</dbReference>
<dbReference type="GO" id="GO:0003676">
    <property type="term" value="F:nucleic acid binding"/>
    <property type="evidence" value="ECO:0007669"/>
    <property type="project" value="InterPro"/>
</dbReference>
<evidence type="ECO:0000259" key="3">
    <source>
        <dbReference type="PROSITE" id="PS50158"/>
    </source>
</evidence>
<evidence type="ECO:0000313" key="4">
    <source>
        <dbReference type="EMBL" id="KAG6596973.1"/>
    </source>
</evidence>
<dbReference type="SMART" id="SM00343">
    <property type="entry name" value="ZnF_C2HC"/>
    <property type="match status" value="1"/>
</dbReference>